<feature type="non-terminal residue" evidence="2">
    <location>
        <position position="98"/>
    </location>
</feature>
<dbReference type="PANTHER" id="PTHR22948">
    <property type="entry name" value="TUDOR DOMAIN CONTAINING PROTEIN"/>
    <property type="match status" value="1"/>
</dbReference>
<dbReference type="PROSITE" id="PS50304">
    <property type="entry name" value="TUDOR"/>
    <property type="match status" value="1"/>
</dbReference>
<dbReference type="EMBL" id="UYRU01095829">
    <property type="protein sequence ID" value="VDN39540.1"/>
    <property type="molecule type" value="Genomic_DNA"/>
</dbReference>
<proteinExistence type="predicted"/>
<sequence>MKLAQVTTVSKAVAGNNGFRFFVQFNADAPLVQATNEKLNSGALALGDAESTSFVPRRGLLCAARFSVDNLWYRARVTRVVKKQVTVLFIDFGNEETI</sequence>
<dbReference type="AlphaFoldDB" id="A0A3P7NH07"/>
<protein>
    <recommendedName>
        <fullName evidence="1">Tudor domain-containing protein</fullName>
    </recommendedName>
</protein>
<dbReference type="SMART" id="SM00333">
    <property type="entry name" value="TUDOR"/>
    <property type="match status" value="1"/>
</dbReference>
<reference evidence="2 3" key="1">
    <citation type="submission" date="2018-11" db="EMBL/GenBank/DDBJ databases">
        <authorList>
            <consortium name="Pathogen Informatics"/>
        </authorList>
    </citation>
    <scope>NUCLEOTIDE SEQUENCE [LARGE SCALE GENOMIC DNA]</scope>
</reference>
<evidence type="ECO:0000313" key="2">
    <source>
        <dbReference type="EMBL" id="VDN39540.1"/>
    </source>
</evidence>
<dbReference type="PANTHER" id="PTHR22948:SF29">
    <property type="entry name" value="FI02030P-RELATED"/>
    <property type="match status" value="1"/>
</dbReference>
<dbReference type="OrthoDB" id="10023235at2759"/>
<evidence type="ECO:0000259" key="1">
    <source>
        <dbReference type="PROSITE" id="PS50304"/>
    </source>
</evidence>
<dbReference type="InterPro" id="IPR050621">
    <property type="entry name" value="Tudor_domain_containing"/>
</dbReference>
<feature type="domain" description="Tudor" evidence="1">
    <location>
        <begin position="55"/>
        <end position="98"/>
    </location>
</feature>
<organism evidence="2 3">
    <name type="scientific">Dibothriocephalus latus</name>
    <name type="common">Fish tapeworm</name>
    <name type="synonym">Diphyllobothrium latum</name>
    <dbReference type="NCBI Taxonomy" id="60516"/>
    <lineage>
        <taxon>Eukaryota</taxon>
        <taxon>Metazoa</taxon>
        <taxon>Spiralia</taxon>
        <taxon>Lophotrochozoa</taxon>
        <taxon>Platyhelminthes</taxon>
        <taxon>Cestoda</taxon>
        <taxon>Eucestoda</taxon>
        <taxon>Diphyllobothriidea</taxon>
        <taxon>Diphyllobothriidae</taxon>
        <taxon>Dibothriocephalus</taxon>
    </lineage>
</organism>
<gene>
    <name evidence="2" type="ORF">DILT_LOCUS17921</name>
</gene>
<keyword evidence="3" id="KW-1185">Reference proteome</keyword>
<dbReference type="Proteomes" id="UP000281553">
    <property type="component" value="Unassembled WGS sequence"/>
</dbReference>
<dbReference type="FunFam" id="2.30.30.140:FF:000018">
    <property type="entry name" value="Serine/threonine-protein kinase 31"/>
    <property type="match status" value="1"/>
</dbReference>
<dbReference type="Pfam" id="PF00567">
    <property type="entry name" value="TUDOR"/>
    <property type="match status" value="1"/>
</dbReference>
<accession>A0A3P7NH07</accession>
<dbReference type="InterPro" id="IPR002999">
    <property type="entry name" value="Tudor"/>
</dbReference>
<evidence type="ECO:0000313" key="3">
    <source>
        <dbReference type="Proteomes" id="UP000281553"/>
    </source>
</evidence>
<dbReference type="SUPFAM" id="SSF63748">
    <property type="entry name" value="Tudor/PWWP/MBT"/>
    <property type="match status" value="1"/>
</dbReference>
<name>A0A3P7NH07_DIBLA</name>
<dbReference type="Gene3D" id="2.30.30.140">
    <property type="match status" value="1"/>
</dbReference>